<evidence type="ECO:0000313" key="6">
    <source>
        <dbReference type="Proteomes" id="UP000007881"/>
    </source>
</evidence>
<reference evidence="5 6" key="1">
    <citation type="submission" date="2012-02" db="EMBL/GenBank/DDBJ databases">
        <title>Complete genome sequence of Phycisphaera mikurensis NBRC 102666.</title>
        <authorList>
            <person name="Ankai A."/>
            <person name="Hosoyama A."/>
            <person name="Terui Y."/>
            <person name="Sekine M."/>
            <person name="Fukai R."/>
            <person name="Kato Y."/>
            <person name="Nakamura S."/>
            <person name="Yamada-Narita S."/>
            <person name="Kawakoshi A."/>
            <person name="Fukunaga Y."/>
            <person name="Yamazaki S."/>
            <person name="Fujita N."/>
        </authorList>
    </citation>
    <scope>NUCLEOTIDE SEQUENCE [LARGE SCALE GENOMIC DNA]</scope>
    <source>
        <strain evidence="6">NBRC 102666 / KCTC 22515 / FYK2301M01</strain>
    </source>
</reference>
<dbReference type="PIRSF" id="PIRSF005902">
    <property type="entry name" value="DNase_TatD"/>
    <property type="match status" value="1"/>
</dbReference>
<feature type="binding site" evidence="4">
    <location>
        <position position="94"/>
    </location>
    <ligand>
        <name>a divalent metal cation</name>
        <dbReference type="ChEBI" id="CHEBI:60240"/>
        <label>1</label>
    </ligand>
</feature>
<feature type="binding site" evidence="4">
    <location>
        <position position="205"/>
    </location>
    <ligand>
        <name>a divalent metal cation</name>
        <dbReference type="ChEBI" id="CHEBI:60240"/>
        <label>1</label>
    </ligand>
</feature>
<dbReference type="HOGENOM" id="CLU_031506_4_0_0"/>
<feature type="binding site" evidence="4">
    <location>
        <position position="5"/>
    </location>
    <ligand>
        <name>a divalent metal cation</name>
        <dbReference type="ChEBI" id="CHEBI:60240"/>
        <label>1</label>
    </ligand>
</feature>
<dbReference type="RefSeq" id="WP_014436466.1">
    <property type="nucleotide sequence ID" value="NC_017080.1"/>
</dbReference>
<dbReference type="GO" id="GO:0005829">
    <property type="term" value="C:cytosol"/>
    <property type="evidence" value="ECO:0007669"/>
    <property type="project" value="TreeGrafter"/>
</dbReference>
<protein>
    <submittedName>
        <fullName evidence="5">Putative deoxyribonuclease</fullName>
    </submittedName>
</protein>
<dbReference type="EMBL" id="AP012338">
    <property type="protein sequence ID" value="BAM03247.1"/>
    <property type="molecule type" value="Genomic_DNA"/>
</dbReference>
<sequence length="261" mass="27452">MIDTHCHLTYPGIAERVGDVVADARAAGVDRMVSIGTGPADSVAAIQVARRFPGVVFATAGIHPLHAGEVGDVAAATAELRLLSVAEEVVALGEMGLDAHHDRPPMAVQRAAFAAQLTLAEETALPVVIHSREAIPETIEMIRATGLPADRFLFHCFSGTVRDLDAILAFGAGIGFTGIVTFPGAAAVAEASDRVPLDRLFLETDSPYLTPAPHRKVRINEPKYVPRVAALLAGRRGLAVEALAAACDRNASRFYGLPEPA</sequence>
<gene>
    <name evidence="5" type="ordered locus">PSMK_10880</name>
</gene>
<dbReference type="NCBIfam" id="TIGR00010">
    <property type="entry name" value="YchF/TatD family DNA exonuclease"/>
    <property type="match status" value="1"/>
</dbReference>
<evidence type="ECO:0000256" key="4">
    <source>
        <dbReference type="PIRSR" id="PIRSR005902-1"/>
    </source>
</evidence>
<dbReference type="PANTHER" id="PTHR46124">
    <property type="entry name" value="D-AMINOACYL-TRNA DEACYLASE"/>
    <property type="match status" value="1"/>
</dbReference>
<dbReference type="FunFam" id="3.20.20.140:FF:000005">
    <property type="entry name" value="TatD family hydrolase"/>
    <property type="match status" value="1"/>
</dbReference>
<comment type="similarity">
    <text evidence="1">Belongs to the metallo-dependent hydrolases superfamily. TatD-type hydrolase family.</text>
</comment>
<dbReference type="SUPFAM" id="SSF51556">
    <property type="entry name" value="Metallo-dependent hydrolases"/>
    <property type="match status" value="1"/>
</dbReference>
<dbReference type="InterPro" id="IPR001130">
    <property type="entry name" value="TatD-like"/>
</dbReference>
<evidence type="ECO:0000256" key="2">
    <source>
        <dbReference type="ARBA" id="ARBA00022723"/>
    </source>
</evidence>
<feature type="binding site" evidence="4">
    <location>
        <position position="7"/>
    </location>
    <ligand>
        <name>a divalent metal cation</name>
        <dbReference type="ChEBI" id="CHEBI:60240"/>
        <label>1</label>
    </ligand>
</feature>
<proteinExistence type="inferred from homology"/>
<feature type="binding site" evidence="4">
    <location>
        <position position="155"/>
    </location>
    <ligand>
        <name>a divalent metal cation</name>
        <dbReference type="ChEBI" id="CHEBI:60240"/>
        <label>2</label>
    </ligand>
</feature>
<evidence type="ECO:0000256" key="1">
    <source>
        <dbReference type="ARBA" id="ARBA00009275"/>
    </source>
</evidence>
<dbReference type="Pfam" id="PF01026">
    <property type="entry name" value="TatD_DNase"/>
    <property type="match status" value="1"/>
</dbReference>
<dbReference type="GO" id="GO:0016788">
    <property type="term" value="F:hydrolase activity, acting on ester bonds"/>
    <property type="evidence" value="ECO:0007669"/>
    <property type="project" value="InterPro"/>
</dbReference>
<dbReference type="AlphaFoldDB" id="I0IDA9"/>
<keyword evidence="2 4" id="KW-0479">Metal-binding</keyword>
<dbReference type="Gene3D" id="3.20.20.140">
    <property type="entry name" value="Metal-dependent hydrolases"/>
    <property type="match status" value="1"/>
</dbReference>
<keyword evidence="6" id="KW-1185">Reference proteome</keyword>
<dbReference type="PANTHER" id="PTHR46124:SF2">
    <property type="entry name" value="D-AMINOACYL-TRNA DEACYLASE"/>
    <property type="match status" value="1"/>
</dbReference>
<organism evidence="5 6">
    <name type="scientific">Phycisphaera mikurensis (strain NBRC 102666 / KCTC 22515 / FYK2301M01)</name>
    <dbReference type="NCBI Taxonomy" id="1142394"/>
    <lineage>
        <taxon>Bacteria</taxon>
        <taxon>Pseudomonadati</taxon>
        <taxon>Planctomycetota</taxon>
        <taxon>Phycisphaerae</taxon>
        <taxon>Phycisphaerales</taxon>
        <taxon>Phycisphaeraceae</taxon>
        <taxon>Phycisphaera</taxon>
    </lineage>
</organism>
<dbReference type="STRING" id="1142394.PSMK_10880"/>
<dbReference type="GO" id="GO:0046872">
    <property type="term" value="F:metal ion binding"/>
    <property type="evidence" value="ECO:0007669"/>
    <property type="project" value="UniProtKB-KW"/>
</dbReference>
<dbReference type="GO" id="GO:0004536">
    <property type="term" value="F:DNA nuclease activity"/>
    <property type="evidence" value="ECO:0007669"/>
    <property type="project" value="InterPro"/>
</dbReference>
<dbReference type="Proteomes" id="UP000007881">
    <property type="component" value="Chromosome"/>
</dbReference>
<dbReference type="InterPro" id="IPR032466">
    <property type="entry name" value="Metal_Hydrolase"/>
</dbReference>
<dbReference type="OrthoDB" id="9810005at2"/>
<evidence type="ECO:0000256" key="3">
    <source>
        <dbReference type="ARBA" id="ARBA00022801"/>
    </source>
</evidence>
<evidence type="ECO:0000313" key="5">
    <source>
        <dbReference type="EMBL" id="BAM03247.1"/>
    </source>
</evidence>
<dbReference type="eggNOG" id="COG0084">
    <property type="taxonomic scope" value="Bacteria"/>
</dbReference>
<dbReference type="KEGG" id="phm:PSMK_10880"/>
<feature type="binding site" evidence="4">
    <location>
        <position position="130"/>
    </location>
    <ligand>
        <name>a divalent metal cation</name>
        <dbReference type="ChEBI" id="CHEBI:60240"/>
        <label>2</label>
    </ligand>
</feature>
<accession>I0IDA9</accession>
<dbReference type="CDD" id="cd01310">
    <property type="entry name" value="TatD_DNAse"/>
    <property type="match status" value="1"/>
</dbReference>
<name>I0IDA9_PHYMF</name>
<keyword evidence="3" id="KW-0378">Hydrolase</keyword>
<dbReference type="InterPro" id="IPR015991">
    <property type="entry name" value="TatD/YcfH-like"/>
</dbReference>